<reference evidence="1 2" key="1">
    <citation type="submission" date="2021-05" db="EMBL/GenBank/DDBJ databases">
        <title>A Polyphasic approach of four new species of the genus Ohtaekwangia: Ohtaekwangia histidinii sp. nov., Ohtaekwangia cretensis sp. nov., Ohtaekwangia indiensis sp. nov., Ohtaekwangia reichenbachii sp. nov. from diverse environment.</title>
        <authorList>
            <person name="Octaviana S."/>
        </authorList>
    </citation>
    <scope>NUCLEOTIDE SEQUENCE [LARGE SCALE GENOMIC DNA]</scope>
    <source>
        <strain evidence="1 2">PWU20</strain>
    </source>
</reference>
<dbReference type="RefSeq" id="WP_254154014.1">
    <property type="nucleotide sequence ID" value="NZ_JAHESD010000024.1"/>
</dbReference>
<comment type="caution">
    <text evidence="1">The sequence shown here is derived from an EMBL/GenBank/DDBJ whole genome shotgun (WGS) entry which is preliminary data.</text>
</comment>
<evidence type="ECO:0000313" key="2">
    <source>
        <dbReference type="Proteomes" id="UP000772618"/>
    </source>
</evidence>
<dbReference type="Proteomes" id="UP000772618">
    <property type="component" value="Unassembled WGS sequence"/>
</dbReference>
<dbReference type="EMBL" id="JAHESD010000024">
    <property type="protein sequence ID" value="MBT1704052.1"/>
    <property type="molecule type" value="Genomic_DNA"/>
</dbReference>
<protein>
    <submittedName>
        <fullName evidence="1">Uncharacterized protein</fullName>
    </submittedName>
</protein>
<sequence>MNKNFEALSLEDRAGILCDGEFLYSMEYYDFQLNLYVLPNNKLAEIWYSTKKQEIVEIRLTEGGDLQKWLNRIDILW</sequence>
<organism evidence="1 2">
    <name type="scientific">Chryseosolibacter indicus</name>
    <dbReference type="NCBI Taxonomy" id="2782351"/>
    <lineage>
        <taxon>Bacteria</taxon>
        <taxon>Pseudomonadati</taxon>
        <taxon>Bacteroidota</taxon>
        <taxon>Cytophagia</taxon>
        <taxon>Cytophagales</taxon>
        <taxon>Chryseotaleaceae</taxon>
        <taxon>Chryseosolibacter</taxon>
    </lineage>
</organism>
<evidence type="ECO:0000313" key="1">
    <source>
        <dbReference type="EMBL" id="MBT1704052.1"/>
    </source>
</evidence>
<keyword evidence="2" id="KW-1185">Reference proteome</keyword>
<name>A0ABS5VRI3_9BACT</name>
<proteinExistence type="predicted"/>
<accession>A0ABS5VRI3</accession>
<gene>
    <name evidence="1" type="ORF">KK060_12230</name>
</gene>